<keyword evidence="2" id="KW-0812">Transmembrane</keyword>
<evidence type="ECO:0000256" key="2">
    <source>
        <dbReference type="SAM" id="Phobius"/>
    </source>
</evidence>
<accession>A0ABS5SG51</accession>
<comment type="caution">
    <text evidence="3">The sequence shown here is derived from an EMBL/GenBank/DDBJ whole genome shotgun (WGS) entry which is preliminary data.</text>
</comment>
<dbReference type="InterPro" id="IPR052894">
    <property type="entry name" value="AsmA-related"/>
</dbReference>
<sequence>METASTANNSGRSIRKVLARVLFAVVLLCALAVVSLKIYLATPDASHRLSRLATSRLHQPVRVAGLRLAGDTLYIQGVTVANPAGFTGNLAAADSLAIAPRWLDMIRGKVVFRRIALEGVRLDLRTESGGAWNFAPLRQRFTGGKPSARGVTIGDLTLKRGAILVNGRGVEDITLRLSGLATRGGGDAPLTLDFGDQAGNRYRVEGKVRPGIDPAFDLTLTSSSLSLAPFVSKVRGGTLLKGGNGSLTLTAVLKEGKLRARGHAGVEALQLVAGSGTHPLAGTLDVDGDYDIKRGEGRLAGLVLDVNGLLRVRATVKGDDLRGARRFALELAMEEMDLGRLGSFVPAIDRVGISLGGKLSIPEIRLAGDRSRVTAVDGSLVLRDGKVARGERLLASGLTMSADLAGEGERLRVRGRLSQPDAGGTVLLETLDAPFAATLSPRLKLLQAEIPILAARFMGIPVTGRAALSPASAEPLSVALQLPVTPVATFKPLLDRLGLQNVAGTASLSVTAAGRTPRQFGGTAQVRLASLKGNRGGTTFALGNGTADARFGRGGGGVTVAGTARLDGVEVGDKKVEGSFGYRFADGAVILEKGAFRGEGATLAVERVTGRLTAGDGGSHGRRPLAVDATGVALHRGDLDVTGLAATLRGTYAADARGKWLEGTAAVAADRIMFRGKDVASPSVRLFMARPGWRGELGGILLGGGVSGTVAFNPFDRQEGYRFQAGVKGGQLAAAGTLFPKREEVTLAGGEFSVTGTGSYAVRGGLDCKFAANGEGITLAGLGGKRLLAGGAVRLAGEIGGRNLTLTDGVVTVGEGVALTAKGELANFPSPEREGSFTYALARTTLNGLTDPFVNILPRPLQEATMEGEVAAEGDIRFHAGEKLVNGTLLLNGARLEMATQKVTVTDVNGRVPFSLDLSRGGAVRPNDTLIFSRENYPLLLERLGKGTDTPNLTIGSVRFGPLALERTTMELRAKNGLTEIVSLRSSLYEGTILGKGFVAVKGGTAYGGDLLVNGLSLREFCNAIPKIKGYILGRVDGIVSLYGEGKGLGGLDGFVSLWAREGNGEKMLVSKEFLQRLAGKKLRGFFFRNDRPYDRAEISATLEEGYLTFETLDISHTNLIGVRDLGVSVAPVQNRIALDHLFEAVKQAAARGKAATATGEQPPAEAPASPEFKWEE</sequence>
<evidence type="ECO:0000313" key="4">
    <source>
        <dbReference type="Proteomes" id="UP000756860"/>
    </source>
</evidence>
<proteinExistence type="predicted"/>
<dbReference type="Proteomes" id="UP000756860">
    <property type="component" value="Unassembled WGS sequence"/>
</dbReference>
<dbReference type="EMBL" id="JAHCVK010000004">
    <property type="protein sequence ID" value="MBT0653581.1"/>
    <property type="molecule type" value="Genomic_DNA"/>
</dbReference>
<name>A0ABS5SG51_9BACT</name>
<keyword evidence="2" id="KW-1133">Transmembrane helix</keyword>
<evidence type="ECO:0000256" key="1">
    <source>
        <dbReference type="SAM" id="MobiDB-lite"/>
    </source>
</evidence>
<organism evidence="3 4">
    <name type="scientific">Geomobilimonas luticola</name>
    <dbReference type="NCBI Taxonomy" id="1114878"/>
    <lineage>
        <taxon>Bacteria</taxon>
        <taxon>Pseudomonadati</taxon>
        <taxon>Thermodesulfobacteriota</taxon>
        <taxon>Desulfuromonadia</taxon>
        <taxon>Geobacterales</taxon>
        <taxon>Geobacteraceae</taxon>
        <taxon>Geomobilimonas</taxon>
    </lineage>
</organism>
<dbReference type="RefSeq" id="WP_214175581.1">
    <property type="nucleotide sequence ID" value="NZ_JAHCVK010000004.1"/>
</dbReference>
<reference evidence="3 4" key="1">
    <citation type="submission" date="2021-05" db="EMBL/GenBank/DDBJ databases">
        <title>The draft genome of Geobacter luticola JCM 17780.</title>
        <authorList>
            <person name="Xu Z."/>
            <person name="Masuda Y."/>
            <person name="Itoh H."/>
            <person name="Senoo K."/>
        </authorList>
    </citation>
    <scope>NUCLEOTIDE SEQUENCE [LARGE SCALE GENOMIC DNA]</scope>
    <source>
        <strain evidence="3 4">JCM 17780</strain>
    </source>
</reference>
<keyword evidence="4" id="KW-1185">Reference proteome</keyword>
<evidence type="ECO:0000313" key="3">
    <source>
        <dbReference type="EMBL" id="MBT0653581.1"/>
    </source>
</evidence>
<dbReference type="PANTHER" id="PTHR30441:SF4">
    <property type="entry name" value="PROTEIN ASMA"/>
    <property type="match status" value="1"/>
</dbReference>
<dbReference type="PANTHER" id="PTHR30441">
    <property type="entry name" value="DUF748 DOMAIN-CONTAINING PROTEIN"/>
    <property type="match status" value="1"/>
</dbReference>
<feature type="transmembrane region" description="Helical" evidence="2">
    <location>
        <begin position="21"/>
        <end position="40"/>
    </location>
</feature>
<protein>
    <submittedName>
        <fullName evidence="3">DUF748 domain-containing protein</fullName>
    </submittedName>
</protein>
<keyword evidence="2" id="KW-0472">Membrane</keyword>
<dbReference type="Pfam" id="PF05359">
    <property type="entry name" value="DUF748"/>
    <property type="match status" value="1"/>
</dbReference>
<feature type="region of interest" description="Disordered" evidence="1">
    <location>
        <begin position="1153"/>
        <end position="1177"/>
    </location>
</feature>
<gene>
    <name evidence="3" type="ORF">KI810_10980</name>
</gene>
<dbReference type="InterPro" id="IPR008023">
    <property type="entry name" value="DUF748"/>
</dbReference>